<feature type="region of interest" description="Disordered" evidence="1">
    <location>
        <begin position="187"/>
        <end position="266"/>
    </location>
</feature>
<reference evidence="2 3" key="1">
    <citation type="submission" date="2016-03" db="EMBL/GenBank/DDBJ databases">
        <title>Draft genome sequence of the Fonsecaea monophora CBS 269.37.</title>
        <authorList>
            <person name="Bombassaro A."/>
            <person name="Vinicius W.A."/>
            <person name="De Hoog S."/>
            <person name="Sun J."/>
            <person name="Souza E.M."/>
            <person name="Raittz R.T."/>
            <person name="Costa F."/>
            <person name="Leao A.C."/>
            <person name="Tadra-Sfeir M.Z."/>
            <person name="Baura V."/>
            <person name="Balsanelli E."/>
            <person name="Pedrosa F.O."/>
            <person name="Moreno L.F."/>
            <person name="Steffens M.B."/>
            <person name="Xi L."/>
            <person name="Bocca A.L."/>
            <person name="Felipe M.S."/>
            <person name="Teixeira M."/>
            <person name="Telles Filho F.Q."/>
            <person name="Azevedo C.M."/>
            <person name="Gomes R."/>
            <person name="Vicente V.A."/>
        </authorList>
    </citation>
    <scope>NUCLEOTIDE SEQUENCE [LARGE SCALE GENOMIC DNA]</scope>
    <source>
        <strain evidence="2 3">CBS 269.37</strain>
    </source>
</reference>
<dbReference type="Proteomes" id="UP000077002">
    <property type="component" value="Unassembled WGS sequence"/>
</dbReference>
<evidence type="ECO:0000313" key="3">
    <source>
        <dbReference type="Proteomes" id="UP000077002"/>
    </source>
</evidence>
<organism evidence="2 3">
    <name type="scientific">Fonsecaea monophora</name>
    <dbReference type="NCBI Taxonomy" id="254056"/>
    <lineage>
        <taxon>Eukaryota</taxon>
        <taxon>Fungi</taxon>
        <taxon>Dikarya</taxon>
        <taxon>Ascomycota</taxon>
        <taxon>Pezizomycotina</taxon>
        <taxon>Eurotiomycetes</taxon>
        <taxon>Chaetothyriomycetidae</taxon>
        <taxon>Chaetothyriales</taxon>
        <taxon>Herpotrichiellaceae</taxon>
        <taxon>Fonsecaea</taxon>
    </lineage>
</organism>
<evidence type="ECO:0000256" key="1">
    <source>
        <dbReference type="SAM" id="MobiDB-lite"/>
    </source>
</evidence>
<dbReference type="OrthoDB" id="4142956at2759"/>
<dbReference type="AlphaFoldDB" id="A0A177F2T5"/>
<dbReference type="GeneID" id="34603398"/>
<proteinExistence type="predicted"/>
<name>A0A177F2T5_9EURO</name>
<protein>
    <submittedName>
        <fullName evidence="2">Uncharacterized protein</fullName>
    </submittedName>
</protein>
<keyword evidence="3" id="KW-1185">Reference proteome</keyword>
<dbReference type="RefSeq" id="XP_022509471.1">
    <property type="nucleotide sequence ID" value="XM_022658198.1"/>
</dbReference>
<dbReference type="EMBL" id="LVKK01000070">
    <property type="protein sequence ID" value="OAG37519.1"/>
    <property type="molecule type" value="Genomic_DNA"/>
</dbReference>
<comment type="caution">
    <text evidence="2">The sequence shown here is derived from an EMBL/GenBank/DDBJ whole genome shotgun (WGS) entry which is preliminary data.</text>
</comment>
<feature type="compositionally biased region" description="Basic residues" evidence="1">
    <location>
        <begin position="203"/>
        <end position="217"/>
    </location>
</feature>
<feature type="compositionally biased region" description="Basic and acidic residues" evidence="1">
    <location>
        <begin position="256"/>
        <end position="266"/>
    </location>
</feature>
<sequence length="330" mass="36715">MSSLTGKHMMKVTVTATQELEIQVDEPTNLAYFPESVPHIVLEQLAHRGLNLTSMQVASNPGNICDLQDGEELASAAMKDSAVFHMFNHDHSLPSWNRLPDNMPNKIPLWDKQEAPEARQLALSIQKPITWFYDPVPRPDIMPTLSRMANCPALSSAPPNTPIAPNLVSADPAKDNHATTEATRLDAQAPMEEVTPAAPRAKDKGKKRGEKKPKTIRVQKQADKVPHRPVTCSRTGKEAAGVIDKPNRSGKGTLTTEKRMRGGIHDRSNFAKQVERVGMTQTVRTFGHKHQRRLMQRLAKATEKRWQGQPSGLTEDDKIDVITQQLQKAF</sequence>
<gene>
    <name evidence="2" type="ORF">AYO21_08251</name>
</gene>
<evidence type="ECO:0000313" key="2">
    <source>
        <dbReference type="EMBL" id="OAG37519.1"/>
    </source>
</evidence>
<accession>A0A177F2T5</accession>